<keyword evidence="3" id="KW-1185">Reference proteome</keyword>
<dbReference type="STRING" id="417102.CA982_03600"/>
<dbReference type="Gene3D" id="1.10.10.2840">
    <property type="entry name" value="PucR C-terminal helix-turn-helix domain"/>
    <property type="match status" value="1"/>
</dbReference>
<dbReference type="Proteomes" id="UP000194632">
    <property type="component" value="Unassembled WGS sequence"/>
</dbReference>
<dbReference type="AlphaFoldDB" id="A0A243QF28"/>
<organism evidence="2 3">
    <name type="scientific">Gordonia lacunae</name>
    <dbReference type="NCBI Taxonomy" id="417102"/>
    <lineage>
        <taxon>Bacteria</taxon>
        <taxon>Bacillati</taxon>
        <taxon>Actinomycetota</taxon>
        <taxon>Actinomycetes</taxon>
        <taxon>Mycobacteriales</taxon>
        <taxon>Gordoniaceae</taxon>
        <taxon>Gordonia</taxon>
    </lineage>
</organism>
<accession>A0A243QF28</accession>
<reference evidence="2 3" key="1">
    <citation type="submission" date="2017-05" db="EMBL/GenBank/DDBJ databases">
        <title>Biotechnological potential of actinobacteria isolated from South African environments.</title>
        <authorList>
            <person name="Le Roes-Hill M."/>
            <person name="Prins A."/>
            <person name="Durrell K.A."/>
        </authorList>
    </citation>
    <scope>NUCLEOTIDE SEQUENCE [LARGE SCALE GENOMIC DNA]</scope>
    <source>
        <strain evidence="2">BS2</strain>
    </source>
</reference>
<dbReference type="Pfam" id="PF13556">
    <property type="entry name" value="HTH_30"/>
    <property type="match status" value="1"/>
</dbReference>
<feature type="domain" description="PucR C-terminal helix-turn-helix" evidence="1">
    <location>
        <begin position="363"/>
        <end position="422"/>
    </location>
</feature>
<evidence type="ECO:0000259" key="1">
    <source>
        <dbReference type="Pfam" id="PF13556"/>
    </source>
</evidence>
<evidence type="ECO:0000313" key="2">
    <source>
        <dbReference type="EMBL" id="OUC80291.1"/>
    </source>
</evidence>
<name>A0A243QF28_9ACTN</name>
<protein>
    <recommendedName>
        <fullName evidence="1">PucR C-terminal helix-turn-helix domain-containing protein</fullName>
    </recommendedName>
</protein>
<dbReference type="InterPro" id="IPR042070">
    <property type="entry name" value="PucR_C-HTH_sf"/>
</dbReference>
<dbReference type="PANTHER" id="PTHR33744:SF7">
    <property type="entry name" value="PUCR FAMILY TRANSCRIPTIONAL REGULATOR"/>
    <property type="match status" value="1"/>
</dbReference>
<comment type="caution">
    <text evidence="2">The sequence shown here is derived from an EMBL/GenBank/DDBJ whole genome shotgun (WGS) entry which is preliminary data.</text>
</comment>
<dbReference type="InterPro" id="IPR051448">
    <property type="entry name" value="CdaR-like_regulators"/>
</dbReference>
<dbReference type="PANTHER" id="PTHR33744">
    <property type="entry name" value="CARBOHYDRATE DIACID REGULATOR"/>
    <property type="match status" value="1"/>
</dbReference>
<dbReference type="InterPro" id="IPR025736">
    <property type="entry name" value="PucR_C-HTH_dom"/>
</dbReference>
<gene>
    <name evidence="2" type="ORF">CA982_03600</name>
</gene>
<evidence type="ECO:0000313" key="3">
    <source>
        <dbReference type="Proteomes" id="UP000194632"/>
    </source>
</evidence>
<dbReference type="EMBL" id="NGFO01000003">
    <property type="protein sequence ID" value="OUC80291.1"/>
    <property type="molecule type" value="Genomic_DNA"/>
</dbReference>
<sequence length="459" mass="50274">MKPVTTTGPAHGADRDTQVSLADRYARLQRRYDIEVRLAESLGSGCDFAELFAAISALTDRALWLFDPAGQPVMCSVELPQCETPDIRALCAEFADRTAPVRLGIARTRAGVARRCLLTPVHDAESGEITDWLMLAEGARNIGGYDRCLLDRGRTYLARHRTLHRAIRRSAAEIQRGLVERLLRRSGVDRDPVDHATRIGIRAESTCIVVAMDDSVLSAGFGDIDALIAELGRLVDGQIFGARTARGPALIVDAGVSERVDDSRLIEDVCRALSATLPPDGVQCGVSGVVSAAAISDGYEEALEVVACLDRFTAEHTRILSVRDLGPARILVANGNIAAIRRYVEHVFGPLWTEKSDSDMETLMTTLAQFSRDGHNVRRTAAALSVHENTVRQRLARVRKQTGLDVLNDPFAQLSVHTALAIIALRNRAHPLWDPRARGLLRLDRLRHDVESVDRDPLG</sequence>
<proteinExistence type="predicted"/>